<sequence>MDFIDGKIHKVLKRGRNIVEGVKNEIKESSLTHHDLFVSSQGGSMKRKYPFHGTQFKKRKLDSNTKTKQFNNDRSNKQHFRGQKTDLSKNKSSLNKQFGRQKTNFPKSKSSSKMNTSKKVFPLLRSCITRFTLAPDEFRLEETSVKELAGNNRFSSRVTLPLSLSSCSNVKFELCSSFHCVCSLFYVSLHLFLYFLPNIDGLLVTIDLENNEEMKVIQC</sequence>
<reference evidence="2" key="1">
    <citation type="submission" date="2020-11" db="EMBL/GenBank/DDBJ databases">
        <authorList>
            <person name="Tran Van P."/>
        </authorList>
    </citation>
    <scope>NUCLEOTIDE SEQUENCE</scope>
</reference>
<protein>
    <submittedName>
        <fullName evidence="2">Uncharacterized protein</fullName>
    </submittedName>
</protein>
<feature type="compositionally biased region" description="Low complexity" evidence="1">
    <location>
        <begin position="107"/>
        <end position="116"/>
    </location>
</feature>
<gene>
    <name evidence="2" type="ORF">TBIB3V08_LOCUS1211</name>
</gene>
<evidence type="ECO:0000256" key="1">
    <source>
        <dbReference type="SAM" id="MobiDB-lite"/>
    </source>
</evidence>
<feature type="compositionally biased region" description="Polar residues" evidence="1">
    <location>
        <begin position="64"/>
        <end position="73"/>
    </location>
</feature>
<organism evidence="2">
    <name type="scientific">Timema bartmani</name>
    <dbReference type="NCBI Taxonomy" id="61472"/>
    <lineage>
        <taxon>Eukaryota</taxon>
        <taxon>Metazoa</taxon>
        <taxon>Ecdysozoa</taxon>
        <taxon>Arthropoda</taxon>
        <taxon>Hexapoda</taxon>
        <taxon>Insecta</taxon>
        <taxon>Pterygota</taxon>
        <taxon>Neoptera</taxon>
        <taxon>Polyneoptera</taxon>
        <taxon>Phasmatodea</taxon>
        <taxon>Timematodea</taxon>
        <taxon>Timematoidea</taxon>
        <taxon>Timematidae</taxon>
        <taxon>Timema</taxon>
    </lineage>
</organism>
<feature type="region of interest" description="Disordered" evidence="1">
    <location>
        <begin position="58"/>
        <end position="116"/>
    </location>
</feature>
<dbReference type="AlphaFoldDB" id="A0A7R9EPH8"/>
<evidence type="ECO:0000313" key="2">
    <source>
        <dbReference type="EMBL" id="CAD7438623.1"/>
    </source>
</evidence>
<dbReference type="EMBL" id="OD564493">
    <property type="protein sequence ID" value="CAD7438623.1"/>
    <property type="molecule type" value="Genomic_DNA"/>
</dbReference>
<feature type="compositionally biased region" description="Polar residues" evidence="1">
    <location>
        <begin position="90"/>
        <end position="106"/>
    </location>
</feature>
<accession>A0A7R9EPH8</accession>
<proteinExistence type="predicted"/>
<name>A0A7R9EPH8_9NEOP</name>